<keyword evidence="8" id="KW-1185">Reference proteome</keyword>
<evidence type="ECO:0000313" key="8">
    <source>
        <dbReference type="Proteomes" id="UP000625711"/>
    </source>
</evidence>
<dbReference type="SMART" id="SM00355">
    <property type="entry name" value="ZnF_C2H2"/>
    <property type="match status" value="3"/>
</dbReference>
<evidence type="ECO:0000256" key="3">
    <source>
        <dbReference type="PROSITE-ProRule" id="PRU00042"/>
    </source>
</evidence>
<dbReference type="Pfam" id="PF00651">
    <property type="entry name" value="BTB"/>
    <property type="match status" value="1"/>
</dbReference>
<protein>
    <submittedName>
        <fullName evidence="7">Uncharacterized protein</fullName>
    </submittedName>
</protein>
<keyword evidence="2" id="KW-0539">Nucleus</keyword>
<feature type="region of interest" description="Disordered" evidence="4">
    <location>
        <begin position="165"/>
        <end position="279"/>
    </location>
</feature>
<evidence type="ECO:0000259" key="5">
    <source>
        <dbReference type="PROSITE" id="PS50097"/>
    </source>
</evidence>
<evidence type="ECO:0000256" key="2">
    <source>
        <dbReference type="ARBA" id="ARBA00023242"/>
    </source>
</evidence>
<dbReference type="PANTHER" id="PTHR23110:SF99">
    <property type="entry name" value="BROAD-COMPLEX CORE PROTEIN ISOFORM 6"/>
    <property type="match status" value="1"/>
</dbReference>
<dbReference type="PANTHER" id="PTHR23110">
    <property type="entry name" value="BTB DOMAIN TRANSCRIPTION FACTOR"/>
    <property type="match status" value="1"/>
</dbReference>
<feature type="region of interest" description="Disordered" evidence="4">
    <location>
        <begin position="118"/>
        <end position="141"/>
    </location>
</feature>
<dbReference type="SUPFAM" id="SSF54695">
    <property type="entry name" value="POZ domain"/>
    <property type="match status" value="1"/>
</dbReference>
<comment type="subcellular location">
    <subcellularLocation>
        <location evidence="1">Nucleus</location>
    </subcellularLocation>
</comment>
<dbReference type="SMART" id="SM00225">
    <property type="entry name" value="BTB"/>
    <property type="match status" value="1"/>
</dbReference>
<dbReference type="GO" id="GO:0005634">
    <property type="term" value="C:nucleus"/>
    <property type="evidence" value="ECO:0007669"/>
    <property type="project" value="UniProtKB-SubCell"/>
</dbReference>
<dbReference type="CDD" id="cd18315">
    <property type="entry name" value="BTB_POZ_BAB-like"/>
    <property type="match status" value="1"/>
</dbReference>
<dbReference type="InterPro" id="IPR000210">
    <property type="entry name" value="BTB/POZ_dom"/>
</dbReference>
<dbReference type="InterPro" id="IPR051095">
    <property type="entry name" value="Dros_DevTransReg"/>
</dbReference>
<evidence type="ECO:0000313" key="7">
    <source>
        <dbReference type="EMBL" id="KAF7265309.1"/>
    </source>
</evidence>
<evidence type="ECO:0000256" key="4">
    <source>
        <dbReference type="SAM" id="MobiDB-lite"/>
    </source>
</evidence>
<organism evidence="7 8">
    <name type="scientific">Rhynchophorus ferrugineus</name>
    <name type="common">Red palm weevil</name>
    <name type="synonym">Curculio ferrugineus</name>
    <dbReference type="NCBI Taxonomy" id="354439"/>
    <lineage>
        <taxon>Eukaryota</taxon>
        <taxon>Metazoa</taxon>
        <taxon>Ecdysozoa</taxon>
        <taxon>Arthropoda</taxon>
        <taxon>Hexapoda</taxon>
        <taxon>Insecta</taxon>
        <taxon>Pterygota</taxon>
        <taxon>Neoptera</taxon>
        <taxon>Endopterygota</taxon>
        <taxon>Coleoptera</taxon>
        <taxon>Polyphaga</taxon>
        <taxon>Cucujiformia</taxon>
        <taxon>Curculionidae</taxon>
        <taxon>Dryophthorinae</taxon>
        <taxon>Rhynchophorus</taxon>
    </lineage>
</organism>
<evidence type="ECO:0000259" key="6">
    <source>
        <dbReference type="PROSITE" id="PS50157"/>
    </source>
</evidence>
<dbReference type="InterPro" id="IPR011333">
    <property type="entry name" value="SKP1/BTB/POZ_sf"/>
</dbReference>
<dbReference type="InterPro" id="IPR036236">
    <property type="entry name" value="Znf_C2H2_sf"/>
</dbReference>
<dbReference type="PROSITE" id="PS50097">
    <property type="entry name" value="BTB"/>
    <property type="match status" value="1"/>
</dbReference>
<dbReference type="GO" id="GO:0048513">
    <property type="term" value="P:animal organ development"/>
    <property type="evidence" value="ECO:0007669"/>
    <property type="project" value="UniProtKB-ARBA"/>
</dbReference>
<dbReference type="GO" id="GO:0006357">
    <property type="term" value="P:regulation of transcription by RNA polymerase II"/>
    <property type="evidence" value="ECO:0007669"/>
    <property type="project" value="TreeGrafter"/>
</dbReference>
<feature type="domain" description="BTB" evidence="5">
    <location>
        <begin position="35"/>
        <end position="100"/>
    </location>
</feature>
<gene>
    <name evidence="7" type="ORF">GWI33_021296</name>
</gene>
<feature type="compositionally biased region" description="Low complexity" evidence="4">
    <location>
        <begin position="253"/>
        <end position="270"/>
    </location>
</feature>
<feature type="domain" description="C2H2-type" evidence="6">
    <location>
        <begin position="291"/>
        <end position="319"/>
    </location>
</feature>
<sequence length="401" mass="45357">MASTVTTEQFSLRWNNFHSNLKSGFHELLQQADMVDVTLAVDGHFLQAHKVVLSICSPYFKQMFKVNPCKHPIVILKDVGHENMKDILQFMYMGEVSVLRENLSSFLRTAEILQVKGLTGDDSTEDSNSHKDEKPDLDMEEDNDIYNQLIEATNEDIPIPYPQIPPQTSPLPLNTSKRQSKIPTPPIKRTKCSESYSTSYNSSKPLVNKESEVPKVKSEYKSCDFPNAQNTKTSGENDEAKDYSKGGGGSWDGNANNSTGTGTNTLITSNDTNVTDQGNKVENRPALRAAYQCDQCLKRFSRRDHLRTHEKNIHGSDAGPFKCVICEQLYKNTESLRKHISKFHFTNLNDLGHKVHIRDKHESNSTDLDCEICGKTMRNQSCLRVHLYHHRKQMDSSTTVS</sequence>
<dbReference type="AlphaFoldDB" id="A0A834HQF4"/>
<feature type="compositionally biased region" description="Low complexity" evidence="4">
    <location>
        <begin position="193"/>
        <end position="203"/>
    </location>
</feature>
<dbReference type="EMBL" id="JAACXV010014634">
    <property type="protein sequence ID" value="KAF7265309.1"/>
    <property type="molecule type" value="Genomic_DNA"/>
</dbReference>
<feature type="domain" description="C2H2-type" evidence="6">
    <location>
        <begin position="368"/>
        <end position="395"/>
    </location>
</feature>
<feature type="compositionally biased region" description="Basic and acidic residues" evidence="4">
    <location>
        <begin position="207"/>
        <end position="222"/>
    </location>
</feature>
<dbReference type="Gene3D" id="3.30.710.10">
    <property type="entry name" value="Potassium Channel Kv1.1, Chain A"/>
    <property type="match status" value="1"/>
</dbReference>
<reference evidence="7" key="1">
    <citation type="submission" date="2020-08" db="EMBL/GenBank/DDBJ databases">
        <title>Genome sequencing and assembly of the red palm weevil Rhynchophorus ferrugineus.</title>
        <authorList>
            <person name="Dias G.B."/>
            <person name="Bergman C.M."/>
            <person name="Manee M."/>
        </authorList>
    </citation>
    <scope>NUCLEOTIDE SEQUENCE</scope>
    <source>
        <strain evidence="7">AA-2017</strain>
        <tissue evidence="7">Whole larva</tissue>
    </source>
</reference>
<dbReference type="GO" id="GO:0003006">
    <property type="term" value="P:developmental process involved in reproduction"/>
    <property type="evidence" value="ECO:0007669"/>
    <property type="project" value="UniProtKB-ARBA"/>
</dbReference>
<dbReference type="GO" id="GO:0008270">
    <property type="term" value="F:zinc ion binding"/>
    <property type="evidence" value="ECO:0007669"/>
    <property type="project" value="UniProtKB-KW"/>
</dbReference>
<dbReference type="PROSITE" id="PS50157">
    <property type="entry name" value="ZINC_FINGER_C2H2_2"/>
    <property type="match status" value="2"/>
</dbReference>
<keyword evidence="3" id="KW-0863">Zinc-finger</keyword>
<dbReference type="InterPro" id="IPR013087">
    <property type="entry name" value="Znf_C2H2_type"/>
</dbReference>
<dbReference type="OrthoDB" id="2311693at2759"/>
<keyword evidence="3" id="KW-0479">Metal-binding</keyword>
<comment type="caution">
    <text evidence="7">The sequence shown here is derived from an EMBL/GenBank/DDBJ whole genome shotgun (WGS) entry which is preliminary data.</text>
</comment>
<dbReference type="Pfam" id="PF00096">
    <property type="entry name" value="zf-C2H2"/>
    <property type="match status" value="1"/>
</dbReference>
<keyword evidence="3" id="KW-0862">Zinc</keyword>
<dbReference type="GO" id="GO:0048666">
    <property type="term" value="P:neuron development"/>
    <property type="evidence" value="ECO:0007669"/>
    <property type="project" value="UniProtKB-ARBA"/>
</dbReference>
<dbReference type="Gene3D" id="3.30.160.60">
    <property type="entry name" value="Classic Zinc Finger"/>
    <property type="match status" value="1"/>
</dbReference>
<accession>A0A834HQF4</accession>
<evidence type="ECO:0000256" key="1">
    <source>
        <dbReference type="ARBA" id="ARBA00004123"/>
    </source>
</evidence>
<name>A0A834HQF4_RHYFE</name>
<dbReference type="PROSITE" id="PS00028">
    <property type="entry name" value="ZINC_FINGER_C2H2_1"/>
    <property type="match status" value="3"/>
</dbReference>
<proteinExistence type="predicted"/>
<dbReference type="SUPFAM" id="SSF57667">
    <property type="entry name" value="beta-beta-alpha zinc fingers"/>
    <property type="match status" value="1"/>
</dbReference>
<dbReference type="Proteomes" id="UP000625711">
    <property type="component" value="Unassembled WGS sequence"/>
</dbReference>
<feature type="compositionally biased region" description="Basic and acidic residues" evidence="4">
    <location>
        <begin position="127"/>
        <end position="137"/>
    </location>
</feature>